<proteinExistence type="predicted"/>
<keyword evidence="3" id="KW-1185">Reference proteome</keyword>
<reference evidence="3" key="1">
    <citation type="submission" date="2016-11" db="EMBL/GenBank/DDBJ databases">
        <authorList>
            <person name="Varghese N."/>
            <person name="Submissions S."/>
        </authorList>
    </citation>
    <scope>NUCLEOTIDE SEQUENCE [LARGE SCALE GENOMIC DNA]</scope>
    <source>
        <strain evidence="3">CGMCC 1.6496</strain>
    </source>
</reference>
<gene>
    <name evidence="2" type="ORF">SAMN05421807_1211</name>
</gene>
<dbReference type="EMBL" id="FQXD01000021">
    <property type="protein sequence ID" value="SHH94396.1"/>
    <property type="molecule type" value="Genomic_DNA"/>
</dbReference>
<sequence>MHINNSIGEKQERLEGKLVVLNKQIQTLQEGSPKTEKGNTDSTIDFLKQEYANYKDFANSNRESFINLVSLFLVALGVLVTGGTIVLYWIFGQTKTEVKENANLTIKSSIKEIEDEAKSKIKSLIDPKMEDFEEKYRELERFMENQHALRKSRVLVLSPEERKDEMERLELMRIREIVGEAQLITLDNFDEFEQKLDNKEVDILIYRYEKKEKDKQEETIRAYIQALKDRDSKIPVVVYAQPGHLVDKKDGEIVNSYPYAVMANLPTTLTSNMISLAGVLSYERS</sequence>
<name>A0A1M5X3G1_9BACI</name>
<evidence type="ECO:0000313" key="2">
    <source>
        <dbReference type="EMBL" id="SHH94396.1"/>
    </source>
</evidence>
<evidence type="ECO:0000256" key="1">
    <source>
        <dbReference type="SAM" id="Phobius"/>
    </source>
</evidence>
<evidence type="ECO:0000313" key="3">
    <source>
        <dbReference type="Proteomes" id="UP000184079"/>
    </source>
</evidence>
<feature type="transmembrane region" description="Helical" evidence="1">
    <location>
        <begin position="65"/>
        <end position="91"/>
    </location>
</feature>
<accession>A0A1M5X3G1</accession>
<dbReference type="Proteomes" id="UP000184079">
    <property type="component" value="Unassembled WGS sequence"/>
</dbReference>
<dbReference type="RefSeq" id="WP_212590792.1">
    <property type="nucleotide sequence ID" value="NZ_FQXD01000021.1"/>
</dbReference>
<organism evidence="2 3">
    <name type="scientific">Virgibacillus chiguensis</name>
    <dbReference type="NCBI Taxonomy" id="411959"/>
    <lineage>
        <taxon>Bacteria</taxon>
        <taxon>Bacillati</taxon>
        <taxon>Bacillota</taxon>
        <taxon>Bacilli</taxon>
        <taxon>Bacillales</taxon>
        <taxon>Bacillaceae</taxon>
        <taxon>Virgibacillus</taxon>
    </lineage>
</organism>
<keyword evidence="1" id="KW-1133">Transmembrane helix</keyword>
<keyword evidence="1" id="KW-0472">Membrane</keyword>
<dbReference type="AlphaFoldDB" id="A0A1M5X3G1"/>
<keyword evidence="1" id="KW-0812">Transmembrane</keyword>
<protein>
    <submittedName>
        <fullName evidence="2">Uncharacterized protein</fullName>
    </submittedName>
</protein>